<dbReference type="PRINTS" id="PR00364">
    <property type="entry name" value="DISEASERSIST"/>
</dbReference>
<dbReference type="SUPFAM" id="SSF52540">
    <property type="entry name" value="P-loop containing nucleoside triphosphate hydrolases"/>
    <property type="match status" value="1"/>
</dbReference>
<proteinExistence type="inferred from homology"/>
<evidence type="ECO:0000259" key="8">
    <source>
        <dbReference type="Pfam" id="PF00931"/>
    </source>
</evidence>
<dbReference type="Pfam" id="PF00931">
    <property type="entry name" value="NB-ARC"/>
    <property type="match status" value="1"/>
</dbReference>
<dbReference type="InterPro" id="IPR041118">
    <property type="entry name" value="Rx_N"/>
</dbReference>
<evidence type="ECO:0000259" key="11">
    <source>
        <dbReference type="Pfam" id="PF23598"/>
    </source>
</evidence>
<evidence type="ECO:0000256" key="1">
    <source>
        <dbReference type="ARBA" id="ARBA00008894"/>
    </source>
</evidence>
<evidence type="ECO:0000313" key="13">
    <source>
        <dbReference type="Proteomes" id="UP001164776"/>
    </source>
</evidence>
<dbReference type="Pfam" id="PF23598">
    <property type="entry name" value="LRR_14"/>
    <property type="match status" value="1"/>
</dbReference>
<comment type="caution">
    <text evidence="12">The sequence shown here is derived from an EMBL/GenBank/DDBJ whole genome shotgun (WGS) entry which is preliminary data.</text>
</comment>
<feature type="domain" description="Disease resistance protein winged helix" evidence="10">
    <location>
        <begin position="494"/>
        <end position="570"/>
    </location>
</feature>
<dbReference type="InterPro" id="IPR036388">
    <property type="entry name" value="WH-like_DNA-bd_sf"/>
</dbReference>
<dbReference type="CDD" id="cd14798">
    <property type="entry name" value="RX-CC_like"/>
    <property type="match status" value="1"/>
</dbReference>
<dbReference type="GO" id="GO:0043531">
    <property type="term" value="F:ADP binding"/>
    <property type="evidence" value="ECO:0007669"/>
    <property type="project" value="InterPro"/>
</dbReference>
<dbReference type="InterPro" id="IPR042197">
    <property type="entry name" value="Apaf_helical"/>
</dbReference>
<dbReference type="InterPro" id="IPR055414">
    <property type="entry name" value="LRR_R13L4/SHOC2-like"/>
</dbReference>
<evidence type="ECO:0000256" key="3">
    <source>
        <dbReference type="ARBA" id="ARBA00022737"/>
    </source>
</evidence>
<dbReference type="Gene3D" id="3.40.50.300">
    <property type="entry name" value="P-loop containing nucleotide triphosphate hydrolases"/>
    <property type="match status" value="1"/>
</dbReference>
<keyword evidence="3" id="KW-0677">Repeat</keyword>
<dbReference type="Gene3D" id="1.10.8.430">
    <property type="entry name" value="Helical domain of apoptotic protease-activating factors"/>
    <property type="match status" value="1"/>
</dbReference>
<dbReference type="Gene3D" id="3.80.10.10">
    <property type="entry name" value="Ribonuclease Inhibitor"/>
    <property type="match status" value="2"/>
</dbReference>
<dbReference type="InterPro" id="IPR027417">
    <property type="entry name" value="P-loop_NTPase"/>
</dbReference>
<keyword evidence="5" id="KW-0611">Plant defense</keyword>
<protein>
    <submittedName>
        <fullName evidence="12">Uncharacterized protein</fullName>
    </submittedName>
</protein>
<evidence type="ECO:0000313" key="12">
    <source>
        <dbReference type="EMBL" id="KAJ1255506.1"/>
    </source>
</evidence>
<dbReference type="GO" id="GO:0042742">
    <property type="term" value="P:defense response to bacterium"/>
    <property type="evidence" value="ECO:0007669"/>
    <property type="project" value="UniProtKB-ARBA"/>
</dbReference>
<dbReference type="FunFam" id="1.10.10.10:FF:000322">
    <property type="entry name" value="Probable disease resistance protein At1g63360"/>
    <property type="match status" value="1"/>
</dbReference>
<dbReference type="InterPro" id="IPR032675">
    <property type="entry name" value="LRR_dom_sf"/>
</dbReference>
<dbReference type="Pfam" id="PF23559">
    <property type="entry name" value="WHD_DRP"/>
    <property type="match status" value="1"/>
</dbReference>
<feature type="domain" description="NB-ARC" evidence="8">
    <location>
        <begin position="241"/>
        <end position="406"/>
    </location>
</feature>
<dbReference type="InterPro" id="IPR058922">
    <property type="entry name" value="WHD_DRP"/>
</dbReference>
<dbReference type="InterPro" id="IPR038005">
    <property type="entry name" value="RX-like_CC"/>
</dbReference>
<dbReference type="Gene3D" id="1.10.10.10">
    <property type="entry name" value="Winged helix-like DNA-binding domain superfamily/Winged helix DNA-binding domain"/>
    <property type="match status" value="1"/>
</dbReference>
<dbReference type="PANTHER" id="PTHR36766">
    <property type="entry name" value="PLANT BROAD-SPECTRUM MILDEW RESISTANCE PROTEIN RPW8"/>
    <property type="match status" value="1"/>
</dbReference>
<dbReference type="Gene3D" id="1.20.5.4130">
    <property type="match status" value="1"/>
</dbReference>
<dbReference type="Proteomes" id="UP001164776">
    <property type="component" value="Unassembled WGS sequence"/>
</dbReference>
<dbReference type="Pfam" id="PF18052">
    <property type="entry name" value="Rx_N"/>
    <property type="match status" value="1"/>
</dbReference>
<gene>
    <name evidence="12" type="ORF">BS78_K201300</name>
</gene>
<feature type="domain" description="Disease resistance R13L4/SHOC-2-like LRR" evidence="11">
    <location>
        <begin position="638"/>
        <end position="941"/>
    </location>
</feature>
<dbReference type="GO" id="GO:0002758">
    <property type="term" value="P:innate immune response-activating signaling pathway"/>
    <property type="evidence" value="ECO:0007669"/>
    <property type="project" value="UniProtKB-ARBA"/>
</dbReference>
<dbReference type="EMBL" id="MU629692">
    <property type="protein sequence ID" value="KAJ1255506.1"/>
    <property type="molecule type" value="Genomic_DNA"/>
</dbReference>
<feature type="domain" description="Disease resistance N-terminal" evidence="9">
    <location>
        <begin position="52"/>
        <end position="132"/>
    </location>
</feature>
<dbReference type="PANTHER" id="PTHR36766:SF36">
    <property type="entry name" value="AAA+ ATPASE DOMAIN-CONTAINING PROTEIN"/>
    <property type="match status" value="1"/>
</dbReference>
<dbReference type="OrthoDB" id="762143at2759"/>
<keyword evidence="2" id="KW-0433">Leucine-rich repeat</keyword>
<keyword evidence="13" id="KW-1185">Reference proteome</keyword>
<evidence type="ECO:0000256" key="7">
    <source>
        <dbReference type="ARBA" id="ARBA00023054"/>
    </source>
</evidence>
<keyword evidence="7" id="KW-0175">Coiled coil</keyword>
<keyword evidence="4" id="KW-0547">Nucleotide-binding</keyword>
<evidence type="ECO:0000256" key="5">
    <source>
        <dbReference type="ARBA" id="ARBA00022821"/>
    </source>
</evidence>
<keyword evidence="6" id="KW-0067">ATP-binding</keyword>
<evidence type="ECO:0000256" key="2">
    <source>
        <dbReference type="ARBA" id="ARBA00022614"/>
    </source>
</evidence>
<dbReference type="SUPFAM" id="SSF52058">
    <property type="entry name" value="L domain-like"/>
    <property type="match status" value="1"/>
</dbReference>
<name>A0A9W8CF96_9POAL</name>
<organism evidence="12 13">
    <name type="scientific">Paspalum vaginatum</name>
    <name type="common">seashore paspalum</name>
    <dbReference type="NCBI Taxonomy" id="158149"/>
    <lineage>
        <taxon>Eukaryota</taxon>
        <taxon>Viridiplantae</taxon>
        <taxon>Streptophyta</taxon>
        <taxon>Embryophyta</taxon>
        <taxon>Tracheophyta</taxon>
        <taxon>Spermatophyta</taxon>
        <taxon>Magnoliopsida</taxon>
        <taxon>Liliopsida</taxon>
        <taxon>Poales</taxon>
        <taxon>Poaceae</taxon>
        <taxon>PACMAD clade</taxon>
        <taxon>Panicoideae</taxon>
        <taxon>Andropogonodae</taxon>
        <taxon>Paspaleae</taxon>
        <taxon>Paspalinae</taxon>
        <taxon>Paspalum</taxon>
    </lineage>
</organism>
<accession>A0A9W8CF96</accession>
<dbReference type="InterPro" id="IPR002182">
    <property type="entry name" value="NB-ARC"/>
</dbReference>
<evidence type="ECO:0000256" key="6">
    <source>
        <dbReference type="ARBA" id="ARBA00022840"/>
    </source>
</evidence>
<evidence type="ECO:0000259" key="9">
    <source>
        <dbReference type="Pfam" id="PF18052"/>
    </source>
</evidence>
<reference evidence="12 13" key="1">
    <citation type="submission" date="2022-10" db="EMBL/GenBank/DDBJ databases">
        <title>WGS assembly of Paspalum vaginatum 540-79.</title>
        <authorList>
            <person name="Sun G."/>
            <person name="Wase N."/>
            <person name="Shu S."/>
            <person name="Jenkins J."/>
            <person name="Zhou B."/>
            <person name="Torres-Rodriguez J."/>
            <person name="Chen C."/>
            <person name="Sandor L."/>
            <person name="Plott C."/>
            <person name="Yoshinga Y."/>
            <person name="Daum C."/>
            <person name="Qi P."/>
            <person name="Barry K."/>
            <person name="Lipzen A."/>
            <person name="Berry L."/>
            <person name="Pedersen C."/>
            <person name="Gottilla T."/>
            <person name="Foltz A."/>
            <person name="Yu H."/>
            <person name="O'Malley R."/>
            <person name="Zhang C."/>
            <person name="Devos K."/>
            <person name="Sigmon B."/>
            <person name="Yu B."/>
            <person name="Obata T."/>
            <person name="Schmutz J."/>
            <person name="Schnable J."/>
        </authorList>
    </citation>
    <scope>NUCLEOTIDE SEQUENCE [LARGE SCALE GENOMIC DNA]</scope>
    <source>
        <strain evidence="13">cv. 540-79</strain>
    </source>
</reference>
<sequence length="1124" mass="126405">MTHIPVSLSFTSNHTHPQDQIAAQERHLHTDRGRAYVGAMAAVLDAMAPYVMKLIADMGKEEVNMLLGISGEIKKLKDNMESIKAFLADAERRRLTDQGVQLWVRKLKGAMYDATDILDRCHLEADKRRESKCGSMEPEKAPSCCWSLLFCLRNPVFAHRMGSRIKELNQRLEGIHKAARDFSFNLASFPDQRMPLPAGAGLSSYQTRAQIDESAIVGEQIERDTKELIQVLTTADDDDNNNHRIKVVSIVGTGGMGKTTLAQKIFNEATIQEHFKTKIWLSITKNFDDAELLRTAIKHAGGDNHGHGGEHQDKSTLTDTLIHTLTSSAGSRFLLVMDDVWSERAWNDVLGVPVRNASRKQLGSWVLVTTRSAHIPQQMQAPLHEHRVRPLHEDDAWSLLKKQLQPAQVVGIDEQLKDIGVEILKKCDGLPLAVKVVGGLLSTRYPSEHEWKAVLNKPAWSLDGLPKELDNRIYLSYEDLTPQLRQCFLYCSLIPKGHVINQIVVTNMWVSEGFIQSPAAESSSHDEYGLEEMATEYYKELIERNLIEPMPEYSATGYVCTMHDVVRSFAEYMAREESLLVVDKEHLVAAAGHRGGEMLNIRRLSVPQTVSVGEWAVLQRQESLRTLIIYSGINFKPGDSLDHFSSLRVLCILSATNSDRLFSSLSKLKHLRHLCLEKTDMSRLPDDIHKMKFLRYIYLVYCEKLRHLPISTVKLMHLKSIVITGSNISTVPKGIGGLINLRMFMGFPVDVNMDTTSNPWCSLQELAPLSHLRNLAIYGVEKVSASWMAEKAMISTKGHLSYLKLNYNSTVEHTAEPRGEAEQQRQQSVMEEVLENLQPPTCLENLIMQGGYVGRRLPNWMSSPASADFKSLRYLTLENLPCCTQLPDGLCWLPSLEGLSFEDVPSIKRVGHEFQGPSSLAAGASTATSAPFPKLKELQLDGLPKWEEWEWNDSEEQGGVKATIAMPCLEEVYIQNCKLSHLPSGLASIKRLALRVLKMYRLTNLIVLENFPSVVQLNVFDCPELKTISNLSKLQKIMIVRCPNLRLLEGVPALDSMVLEDGRMEELPEYLAMVNPRYLELACNKKLSESLSLGSSEWEKISHIRKHNITCSEYFSSCSEDCSS</sequence>
<dbReference type="AlphaFoldDB" id="A0A9W8CF96"/>
<dbReference type="GO" id="GO:0005524">
    <property type="term" value="F:ATP binding"/>
    <property type="evidence" value="ECO:0007669"/>
    <property type="project" value="UniProtKB-KW"/>
</dbReference>
<dbReference type="GO" id="GO:0009626">
    <property type="term" value="P:plant-type hypersensitive response"/>
    <property type="evidence" value="ECO:0007669"/>
    <property type="project" value="UniProtKB-ARBA"/>
</dbReference>
<evidence type="ECO:0000259" key="10">
    <source>
        <dbReference type="Pfam" id="PF23559"/>
    </source>
</evidence>
<comment type="similarity">
    <text evidence="1">Belongs to the disease resistance NB-LRR family.</text>
</comment>
<evidence type="ECO:0000256" key="4">
    <source>
        <dbReference type="ARBA" id="ARBA00022741"/>
    </source>
</evidence>